<organism evidence="1 2">
    <name type="scientific">Streptomyces alanosinicus</name>
    <dbReference type="NCBI Taxonomy" id="68171"/>
    <lineage>
        <taxon>Bacteria</taxon>
        <taxon>Bacillati</taxon>
        <taxon>Actinomycetota</taxon>
        <taxon>Actinomycetes</taxon>
        <taxon>Kitasatosporales</taxon>
        <taxon>Streptomycetaceae</taxon>
        <taxon>Streptomyces</taxon>
    </lineage>
</organism>
<dbReference type="EMBL" id="BMVG01000034">
    <property type="protein sequence ID" value="GHE12595.1"/>
    <property type="molecule type" value="Genomic_DNA"/>
</dbReference>
<reference evidence="1" key="1">
    <citation type="journal article" date="2014" name="Int. J. Syst. Evol. Microbiol.">
        <title>Complete genome sequence of Corynebacterium casei LMG S-19264T (=DSM 44701T), isolated from a smear-ripened cheese.</title>
        <authorList>
            <consortium name="US DOE Joint Genome Institute (JGI-PGF)"/>
            <person name="Walter F."/>
            <person name="Albersmeier A."/>
            <person name="Kalinowski J."/>
            <person name="Ruckert C."/>
        </authorList>
    </citation>
    <scope>NUCLEOTIDE SEQUENCE</scope>
    <source>
        <strain evidence="1">JCM 4714</strain>
    </source>
</reference>
<evidence type="ECO:0000313" key="1">
    <source>
        <dbReference type="EMBL" id="GHE12595.1"/>
    </source>
</evidence>
<comment type="caution">
    <text evidence="1">The sequence shown here is derived from an EMBL/GenBank/DDBJ whole genome shotgun (WGS) entry which is preliminary data.</text>
</comment>
<reference evidence="1" key="2">
    <citation type="submission" date="2020-09" db="EMBL/GenBank/DDBJ databases">
        <authorList>
            <person name="Sun Q."/>
            <person name="Ohkuma M."/>
        </authorList>
    </citation>
    <scope>NUCLEOTIDE SEQUENCE</scope>
    <source>
        <strain evidence="1">JCM 4714</strain>
    </source>
</reference>
<dbReference type="Gene3D" id="3.90.550.10">
    <property type="entry name" value="Spore Coat Polysaccharide Biosynthesis Protein SpsA, Chain A"/>
    <property type="match status" value="1"/>
</dbReference>
<sequence>MIETPSPSSAPVDVVLPCPDEAEVNPWVLGRIPSVRRAIVVDTRSTGNSADIARAVGAHVAREPRRDFGARPPHARSADREPARLIRRCGGLRLHDLGPMRAARREVLQAPAPHREALRALAPHIGGIDQP</sequence>
<keyword evidence="2" id="KW-1185">Reference proteome</keyword>
<dbReference type="AlphaFoldDB" id="A0A918YRL5"/>
<dbReference type="InterPro" id="IPR029044">
    <property type="entry name" value="Nucleotide-diphossugar_trans"/>
</dbReference>
<evidence type="ECO:0008006" key="3">
    <source>
        <dbReference type="Google" id="ProtNLM"/>
    </source>
</evidence>
<dbReference type="RefSeq" id="WP_189958191.1">
    <property type="nucleotide sequence ID" value="NZ_BMVG01000034.1"/>
</dbReference>
<protein>
    <recommendedName>
        <fullName evidence="3">Glycosyltransferase</fullName>
    </recommendedName>
</protein>
<name>A0A918YRL5_9ACTN</name>
<dbReference type="Proteomes" id="UP000655443">
    <property type="component" value="Unassembled WGS sequence"/>
</dbReference>
<gene>
    <name evidence="1" type="ORF">GCM10010339_76430</name>
</gene>
<accession>A0A918YRL5</accession>
<evidence type="ECO:0000313" key="2">
    <source>
        <dbReference type="Proteomes" id="UP000655443"/>
    </source>
</evidence>
<proteinExistence type="predicted"/>